<dbReference type="PANTHER" id="PTHR47966:SF51">
    <property type="entry name" value="BETA-SITE APP-CLEAVING ENZYME, ISOFORM A-RELATED"/>
    <property type="match status" value="1"/>
</dbReference>
<name>A0A401PS14_SCYTO</name>
<dbReference type="OrthoDB" id="771136at2759"/>
<dbReference type="SUPFAM" id="SSF50630">
    <property type="entry name" value="Acid proteases"/>
    <property type="match status" value="1"/>
</dbReference>
<dbReference type="PANTHER" id="PTHR47966">
    <property type="entry name" value="BETA-SITE APP-CLEAVING ENZYME, ISOFORM A-RELATED"/>
    <property type="match status" value="1"/>
</dbReference>
<dbReference type="STRING" id="75743.A0A401PS14"/>
<comment type="caution">
    <text evidence="6">The sequence shown here is derived from an EMBL/GenBank/DDBJ whole genome shotgun (WGS) entry which is preliminary data.</text>
</comment>
<feature type="non-terminal residue" evidence="6">
    <location>
        <position position="1"/>
    </location>
</feature>
<feature type="domain" description="Peptidase A1" evidence="5">
    <location>
        <begin position="58"/>
        <end position="292"/>
    </location>
</feature>
<proteinExistence type="inferred from homology"/>
<keyword evidence="4" id="KW-0378">Hydrolase</keyword>
<sequence length="292" mass="31973">MPLHRGKSVRDVLEERGELKNFLETHRFDAALKYRALFPDVPAQMGNEPLLNSLDTFYYGSITVGTPPQSFTVLLDTGSSNLWVPSVYCYSTSCDNHAKFDPTQSSTFSSNGKTFSMSYGAGSLSGYFGYDTVNVAGISISHQELGLSKLEPGSYFGYAPFDGVLGLAYPSLARGGATPVFDNMISDNLVEQPLFSVYLKSVICSIQQYLVNCDNVPNMPTLTFVINGVEFPLPPSVYVIRQNGFCIAGFMPTYVYPPTNDGPLWILGDVFLGAFYSVFDRGNNRMGFATAV</sequence>
<evidence type="ECO:0000256" key="4">
    <source>
        <dbReference type="RuleBase" id="RU000454"/>
    </source>
</evidence>
<keyword evidence="4" id="KW-0064">Aspartyl protease</keyword>
<protein>
    <recommendedName>
        <fullName evidence="5">Peptidase A1 domain-containing protein</fullName>
    </recommendedName>
</protein>
<keyword evidence="7" id="KW-1185">Reference proteome</keyword>
<organism evidence="6 7">
    <name type="scientific">Scyliorhinus torazame</name>
    <name type="common">Cloudy catshark</name>
    <name type="synonym">Catulus torazame</name>
    <dbReference type="NCBI Taxonomy" id="75743"/>
    <lineage>
        <taxon>Eukaryota</taxon>
        <taxon>Metazoa</taxon>
        <taxon>Chordata</taxon>
        <taxon>Craniata</taxon>
        <taxon>Vertebrata</taxon>
        <taxon>Chondrichthyes</taxon>
        <taxon>Elasmobranchii</taxon>
        <taxon>Galeomorphii</taxon>
        <taxon>Galeoidea</taxon>
        <taxon>Carcharhiniformes</taxon>
        <taxon>Scyliorhinidae</taxon>
        <taxon>Scyliorhinus</taxon>
    </lineage>
</organism>
<gene>
    <name evidence="6" type="ORF">scyTo_0020417</name>
</gene>
<keyword evidence="4" id="KW-0645">Protease</keyword>
<accession>A0A401PS14</accession>
<feature type="disulfide bond" evidence="3">
    <location>
        <begin position="89"/>
        <end position="94"/>
    </location>
</feature>
<evidence type="ECO:0000313" key="7">
    <source>
        <dbReference type="Proteomes" id="UP000288216"/>
    </source>
</evidence>
<keyword evidence="2 3" id="KW-1015">Disulfide bond</keyword>
<dbReference type="PROSITE" id="PS51767">
    <property type="entry name" value="PEPTIDASE_A1"/>
    <property type="match status" value="1"/>
</dbReference>
<dbReference type="FunFam" id="2.40.70.10:FF:000004">
    <property type="entry name" value="Pepsin A"/>
    <property type="match status" value="1"/>
</dbReference>
<dbReference type="InterPro" id="IPR001461">
    <property type="entry name" value="Aspartic_peptidase_A1"/>
</dbReference>
<dbReference type="EMBL" id="BFAA01016457">
    <property type="protein sequence ID" value="GCB75924.1"/>
    <property type="molecule type" value="Genomic_DNA"/>
</dbReference>
<dbReference type="InterPro" id="IPR021109">
    <property type="entry name" value="Peptidase_aspartic_dom_sf"/>
</dbReference>
<dbReference type="Pfam" id="PF00026">
    <property type="entry name" value="Asp"/>
    <property type="match status" value="2"/>
</dbReference>
<dbReference type="InterPro" id="IPR001969">
    <property type="entry name" value="Aspartic_peptidase_AS"/>
</dbReference>
<evidence type="ECO:0000256" key="1">
    <source>
        <dbReference type="ARBA" id="ARBA00007447"/>
    </source>
</evidence>
<evidence type="ECO:0000313" key="6">
    <source>
        <dbReference type="EMBL" id="GCB75924.1"/>
    </source>
</evidence>
<dbReference type="Gene3D" id="2.40.70.10">
    <property type="entry name" value="Acid Proteases"/>
    <property type="match status" value="3"/>
</dbReference>
<evidence type="ECO:0000256" key="3">
    <source>
        <dbReference type="PIRSR" id="PIRSR601461-2"/>
    </source>
</evidence>
<dbReference type="GO" id="GO:0004190">
    <property type="term" value="F:aspartic-type endopeptidase activity"/>
    <property type="evidence" value="ECO:0007669"/>
    <property type="project" value="UniProtKB-KW"/>
</dbReference>
<evidence type="ECO:0000259" key="5">
    <source>
        <dbReference type="PROSITE" id="PS51767"/>
    </source>
</evidence>
<dbReference type="PRINTS" id="PR00792">
    <property type="entry name" value="PEPSIN"/>
</dbReference>
<dbReference type="GO" id="GO:0006508">
    <property type="term" value="P:proteolysis"/>
    <property type="evidence" value="ECO:0007669"/>
    <property type="project" value="UniProtKB-KW"/>
</dbReference>
<dbReference type="AlphaFoldDB" id="A0A401PS14"/>
<dbReference type="PROSITE" id="PS00141">
    <property type="entry name" value="ASP_PROTEASE"/>
    <property type="match status" value="1"/>
</dbReference>
<reference evidence="6 7" key="1">
    <citation type="journal article" date="2018" name="Nat. Ecol. Evol.">
        <title>Shark genomes provide insights into elasmobranch evolution and the origin of vertebrates.</title>
        <authorList>
            <person name="Hara Y"/>
            <person name="Yamaguchi K"/>
            <person name="Onimaru K"/>
            <person name="Kadota M"/>
            <person name="Koyanagi M"/>
            <person name="Keeley SD"/>
            <person name="Tatsumi K"/>
            <person name="Tanaka K"/>
            <person name="Motone F"/>
            <person name="Kageyama Y"/>
            <person name="Nozu R"/>
            <person name="Adachi N"/>
            <person name="Nishimura O"/>
            <person name="Nakagawa R"/>
            <person name="Tanegashima C"/>
            <person name="Kiyatake I"/>
            <person name="Matsumoto R"/>
            <person name="Murakumo K"/>
            <person name="Nishida K"/>
            <person name="Terakita A"/>
            <person name="Kuratani S"/>
            <person name="Sato K"/>
            <person name="Hyodo S Kuraku.S."/>
        </authorList>
    </citation>
    <scope>NUCLEOTIDE SEQUENCE [LARGE SCALE GENOMIC DNA]</scope>
</reference>
<dbReference type="Proteomes" id="UP000288216">
    <property type="component" value="Unassembled WGS sequence"/>
</dbReference>
<dbReference type="OMA" id="NARTFRM"/>
<dbReference type="InterPro" id="IPR012848">
    <property type="entry name" value="Aspartic_peptidase_N"/>
</dbReference>
<comment type="similarity">
    <text evidence="1 4">Belongs to the peptidase A1 family.</text>
</comment>
<dbReference type="Pfam" id="PF07966">
    <property type="entry name" value="A1_Propeptide"/>
    <property type="match status" value="1"/>
</dbReference>
<evidence type="ECO:0000256" key="2">
    <source>
        <dbReference type="ARBA" id="ARBA00023157"/>
    </source>
</evidence>
<dbReference type="Gene3D" id="6.10.140.60">
    <property type="match status" value="1"/>
</dbReference>
<dbReference type="InterPro" id="IPR033121">
    <property type="entry name" value="PEPTIDASE_A1"/>
</dbReference>